<evidence type="ECO:0000313" key="2">
    <source>
        <dbReference type="EMBL" id="RDB27762.1"/>
    </source>
</evidence>
<feature type="chain" id="PRO_5016770049" evidence="1">
    <location>
        <begin position="21"/>
        <end position="70"/>
    </location>
</feature>
<keyword evidence="1" id="KW-0732">Signal</keyword>
<feature type="signal peptide" evidence="1">
    <location>
        <begin position="1"/>
        <end position="20"/>
    </location>
</feature>
<evidence type="ECO:0000256" key="1">
    <source>
        <dbReference type="SAM" id="SignalP"/>
    </source>
</evidence>
<gene>
    <name evidence="2" type="ORF">Hypma_003209</name>
</gene>
<reference evidence="2" key="1">
    <citation type="submission" date="2018-04" db="EMBL/GenBank/DDBJ databases">
        <title>Whole genome sequencing of Hypsizygus marmoreus.</title>
        <authorList>
            <person name="Choi I.-G."/>
            <person name="Min B."/>
            <person name="Kim J.-G."/>
            <person name="Kim S."/>
            <person name="Oh Y.-L."/>
            <person name="Kong W.-S."/>
            <person name="Park H."/>
            <person name="Jeong J."/>
            <person name="Song E.-S."/>
        </authorList>
    </citation>
    <scope>NUCLEOTIDE SEQUENCE [LARGE SCALE GENOMIC DNA]</scope>
    <source>
        <strain evidence="2">51987-8</strain>
    </source>
</reference>
<dbReference type="Proteomes" id="UP000076154">
    <property type="component" value="Unassembled WGS sequence"/>
</dbReference>
<dbReference type="EMBL" id="LUEZ02000014">
    <property type="protein sequence ID" value="RDB27762.1"/>
    <property type="molecule type" value="Genomic_DNA"/>
</dbReference>
<sequence>MLFKSLFALLAIAIASNAAAVDGGKVLTVKKIYHTIIDKSPFLVDRTTTIVWTQGPSISATTDAAVETPA</sequence>
<name>A0A369K2F3_HYPMA</name>
<accession>A0A369K2F3</accession>
<dbReference type="OrthoDB" id="3025387at2759"/>
<dbReference type="InParanoid" id="A0A369K2F3"/>
<proteinExistence type="predicted"/>
<evidence type="ECO:0000313" key="3">
    <source>
        <dbReference type="Proteomes" id="UP000076154"/>
    </source>
</evidence>
<protein>
    <submittedName>
        <fullName evidence="2">Uncharacterized protein</fullName>
    </submittedName>
</protein>
<keyword evidence="3" id="KW-1185">Reference proteome</keyword>
<comment type="caution">
    <text evidence="2">The sequence shown here is derived from an EMBL/GenBank/DDBJ whole genome shotgun (WGS) entry which is preliminary data.</text>
</comment>
<dbReference type="AlphaFoldDB" id="A0A369K2F3"/>
<organism evidence="2 3">
    <name type="scientific">Hypsizygus marmoreus</name>
    <name type="common">White beech mushroom</name>
    <name type="synonym">Agaricus marmoreus</name>
    <dbReference type="NCBI Taxonomy" id="39966"/>
    <lineage>
        <taxon>Eukaryota</taxon>
        <taxon>Fungi</taxon>
        <taxon>Dikarya</taxon>
        <taxon>Basidiomycota</taxon>
        <taxon>Agaricomycotina</taxon>
        <taxon>Agaricomycetes</taxon>
        <taxon>Agaricomycetidae</taxon>
        <taxon>Agaricales</taxon>
        <taxon>Tricholomatineae</taxon>
        <taxon>Lyophyllaceae</taxon>
        <taxon>Hypsizygus</taxon>
    </lineage>
</organism>